<evidence type="ECO:0000259" key="11">
    <source>
        <dbReference type="Pfam" id="PF05193"/>
    </source>
</evidence>
<evidence type="ECO:0000256" key="9">
    <source>
        <dbReference type="SAM" id="SignalP"/>
    </source>
</evidence>
<keyword evidence="3" id="KW-0645">Protease</keyword>
<reference evidence="12 13" key="1">
    <citation type="submission" date="2016-10" db="EMBL/GenBank/DDBJ databases">
        <authorList>
            <person name="de Groot N.N."/>
        </authorList>
    </citation>
    <scope>NUCLEOTIDE SEQUENCE [LARGE SCALE GENOMIC DNA]</scope>
    <source>
        <strain evidence="12 13">AR32</strain>
    </source>
</reference>
<evidence type="ECO:0000313" key="12">
    <source>
        <dbReference type="EMBL" id="SEF84363.1"/>
    </source>
</evidence>
<evidence type="ECO:0000256" key="7">
    <source>
        <dbReference type="ARBA" id="ARBA00023049"/>
    </source>
</evidence>
<dbReference type="GO" id="GO:0004222">
    <property type="term" value="F:metalloendopeptidase activity"/>
    <property type="evidence" value="ECO:0007669"/>
    <property type="project" value="InterPro"/>
</dbReference>
<name>A0A1H5VAX7_XYLRU</name>
<comment type="similarity">
    <text evidence="2 8">Belongs to the peptidase M16 family.</text>
</comment>
<feature type="domain" description="Peptidase M16 N-terminal" evidence="10">
    <location>
        <begin position="65"/>
        <end position="114"/>
    </location>
</feature>
<dbReference type="PANTHER" id="PTHR43690">
    <property type="entry name" value="NARDILYSIN"/>
    <property type="match status" value="1"/>
</dbReference>
<feature type="chain" id="PRO_5009287047" evidence="9">
    <location>
        <begin position="25"/>
        <end position="982"/>
    </location>
</feature>
<evidence type="ECO:0000256" key="6">
    <source>
        <dbReference type="ARBA" id="ARBA00022833"/>
    </source>
</evidence>
<accession>A0A1H5VAX7</accession>
<evidence type="ECO:0000259" key="10">
    <source>
        <dbReference type="Pfam" id="PF00675"/>
    </source>
</evidence>
<dbReference type="SUPFAM" id="SSF63411">
    <property type="entry name" value="LuxS/MPP-like metallohydrolase"/>
    <property type="match status" value="4"/>
</dbReference>
<evidence type="ECO:0000313" key="13">
    <source>
        <dbReference type="Proteomes" id="UP000236735"/>
    </source>
</evidence>
<proteinExistence type="inferred from homology"/>
<dbReference type="InterPro" id="IPR007863">
    <property type="entry name" value="Peptidase_M16_C"/>
</dbReference>
<dbReference type="RefSeq" id="WP_103915767.1">
    <property type="nucleotide sequence ID" value="NZ_FNUV01000004.1"/>
</dbReference>
<dbReference type="InterPro" id="IPR001431">
    <property type="entry name" value="Pept_M16_Zn_BS"/>
</dbReference>
<dbReference type="PANTHER" id="PTHR43690:SF17">
    <property type="entry name" value="PROTEIN YHJJ"/>
    <property type="match status" value="1"/>
</dbReference>
<evidence type="ECO:0000256" key="3">
    <source>
        <dbReference type="ARBA" id="ARBA00022670"/>
    </source>
</evidence>
<feature type="domain" description="Peptidase M16 C-terminal" evidence="11">
    <location>
        <begin position="731"/>
        <end position="888"/>
    </location>
</feature>
<keyword evidence="9" id="KW-0732">Signal</keyword>
<evidence type="ECO:0000256" key="8">
    <source>
        <dbReference type="RuleBase" id="RU004447"/>
    </source>
</evidence>
<keyword evidence="6" id="KW-0862">Zinc</keyword>
<dbReference type="Pfam" id="PF00675">
    <property type="entry name" value="Peptidase_M16"/>
    <property type="match status" value="1"/>
</dbReference>
<dbReference type="InterPro" id="IPR011765">
    <property type="entry name" value="Pept_M16_N"/>
</dbReference>
<comment type="cofactor">
    <cofactor evidence="1">
        <name>Zn(2+)</name>
        <dbReference type="ChEBI" id="CHEBI:29105"/>
    </cofactor>
</comment>
<keyword evidence="4" id="KW-0479">Metal-binding</keyword>
<evidence type="ECO:0000256" key="5">
    <source>
        <dbReference type="ARBA" id="ARBA00022801"/>
    </source>
</evidence>
<dbReference type="Gene3D" id="3.30.830.10">
    <property type="entry name" value="Metalloenzyme, LuxS/M16 peptidase-like"/>
    <property type="match status" value="4"/>
</dbReference>
<dbReference type="GO" id="GO:0006508">
    <property type="term" value="P:proteolysis"/>
    <property type="evidence" value="ECO:0007669"/>
    <property type="project" value="UniProtKB-KW"/>
</dbReference>
<dbReference type="EMBL" id="FNUV01000004">
    <property type="protein sequence ID" value="SEF84363.1"/>
    <property type="molecule type" value="Genomic_DNA"/>
</dbReference>
<dbReference type="PROSITE" id="PS00143">
    <property type="entry name" value="INSULINASE"/>
    <property type="match status" value="1"/>
</dbReference>
<protein>
    <submittedName>
        <fullName evidence="12">Predicted Zn-dependent peptidase</fullName>
    </submittedName>
</protein>
<dbReference type="Proteomes" id="UP000236735">
    <property type="component" value="Unassembled WGS sequence"/>
</dbReference>
<feature type="signal peptide" evidence="9">
    <location>
        <begin position="1"/>
        <end position="24"/>
    </location>
</feature>
<dbReference type="InterPro" id="IPR011249">
    <property type="entry name" value="Metalloenz_LuxS/M16"/>
</dbReference>
<keyword evidence="5" id="KW-0378">Hydrolase</keyword>
<dbReference type="InterPro" id="IPR050626">
    <property type="entry name" value="Peptidase_M16"/>
</dbReference>
<keyword evidence="7" id="KW-0482">Metalloprotease</keyword>
<dbReference type="GO" id="GO:0046872">
    <property type="term" value="F:metal ion binding"/>
    <property type="evidence" value="ECO:0007669"/>
    <property type="project" value="UniProtKB-KW"/>
</dbReference>
<organism evidence="12 13">
    <name type="scientific">Xylanibacter ruminicola</name>
    <name type="common">Prevotella ruminicola</name>
    <dbReference type="NCBI Taxonomy" id="839"/>
    <lineage>
        <taxon>Bacteria</taxon>
        <taxon>Pseudomonadati</taxon>
        <taxon>Bacteroidota</taxon>
        <taxon>Bacteroidia</taxon>
        <taxon>Bacteroidales</taxon>
        <taxon>Prevotellaceae</taxon>
        <taxon>Xylanibacter</taxon>
    </lineage>
</organism>
<dbReference type="AlphaFoldDB" id="A0A1H5VAX7"/>
<gene>
    <name evidence="12" type="ORF">SAMN05216354_1848</name>
</gene>
<evidence type="ECO:0000256" key="4">
    <source>
        <dbReference type="ARBA" id="ARBA00022723"/>
    </source>
</evidence>
<evidence type="ECO:0000256" key="1">
    <source>
        <dbReference type="ARBA" id="ARBA00001947"/>
    </source>
</evidence>
<feature type="domain" description="Peptidase M16 C-terminal" evidence="11">
    <location>
        <begin position="267"/>
        <end position="438"/>
    </location>
</feature>
<evidence type="ECO:0000256" key="2">
    <source>
        <dbReference type="ARBA" id="ARBA00007261"/>
    </source>
</evidence>
<sequence length="982" mass="111938">MKNIKCLVFILFYLFAFLPLQVQAKDYRSAGTDACQSKKYETVNGDLMKARIYTLDNGLKVYLSVNKEKPRIQTYIAVRTGSKNDPAETTGLAHYLEHLMFKGTKQFGTNNYEAEKPLLDEIEQRYEAYRKLTDPEARKQAYHEIDSVSQVAAQYFIPNEYDKLMATIGSEGSNAYTSNDVTCYMENIPANEVDNWAKIQGDRFQNMIIRGFHTELEAVYEEYNIGLTSDQRKLYYTISKMLWPNHPYGTQTTIGTQDHLKNPSITNIKNYFDKWYRPNNVAICMAGDLDPEKTIAIIDKYFGGWKPGADVKQPTFAPLTPLTQPKDSTVVGQEAERVWVAWRAKEASSLQSDTLSLLTSVLSNGRAGLFDLALNQTMKLQSASADLEAMRDHSAFIVMGTPKQGQGLEEVRSLMLGEIDKLKKGDFPDNLLPSIINNYKRSYNQLLEDNRGRANMFVDAFIQEVDWKEAVEAIDRVSKISKPELVAFANQFFTDGYVTVFKKQGTDSLQKKIDKPAITPIPTNRDQVSQFVKDIQNTEVEPILPQFVDFKKDLTVGKVGKNLPMYYIKNTTNGLFNLTFYYDFGQSADKRYDVASDYIRLLGTDKLSAAELRQKFYELACDWSLNVGTENITVNLFGLNENMPAALALLEDLFKNVKVDKAAYDQMVDLTLKSRDDAKKSQQSYFSYLYNYAAFGEHNAYRDLVSEQQLKETDPQVFVDLLKTLSNYDHKVVYYGPLSEKEATTAIGKAHQTAKKLAAVPENKPYLNQLATENEVLIAPYDAKNIYMRMYHNEGRNWNPEEAAVQEVFNEYFGSGMNGIVFQEMREARGLAYNAYAYYIQPSWKDRTECFMTHIITQNDKMNDCIAHFNEILNEMPASEAAFKIAKEAVTKQLASSRTTKIGIFNAYLNAQRMGLDCSLNELIYKHLDKVTLQDIVNFEKAQMANKPYRYVILGDEKELDMEALGKIGPVKRLTTEEVFGY</sequence>
<dbReference type="Pfam" id="PF05193">
    <property type="entry name" value="Peptidase_M16_C"/>
    <property type="match status" value="2"/>
</dbReference>